<keyword evidence="2" id="KW-1185">Reference proteome</keyword>
<evidence type="ECO:0000313" key="1">
    <source>
        <dbReference type="EMBL" id="QRC93766.1"/>
    </source>
</evidence>
<dbReference type="VEuPathDB" id="FungiDB:JI435_039550"/>
<reference evidence="2" key="1">
    <citation type="journal article" date="2021" name="BMC Genomics">
        <title>Chromosome-level genome assembly and manually-curated proteome of model necrotroph Parastagonospora nodorum Sn15 reveals a genome-wide trove of candidate effector homologs, and redundancy of virulence-related functions within an accessory chromosome.</title>
        <authorList>
            <person name="Bertazzoni S."/>
            <person name="Jones D.A.B."/>
            <person name="Phan H.T."/>
            <person name="Tan K.-C."/>
            <person name="Hane J.K."/>
        </authorList>
    </citation>
    <scope>NUCLEOTIDE SEQUENCE [LARGE SCALE GENOMIC DNA]</scope>
    <source>
        <strain evidence="2">SN15 / ATCC MYA-4574 / FGSC 10173)</strain>
    </source>
</reference>
<dbReference type="EMBL" id="CP069025">
    <property type="protein sequence ID" value="QRC93766.1"/>
    <property type="molecule type" value="Genomic_DNA"/>
</dbReference>
<dbReference type="Proteomes" id="UP000663193">
    <property type="component" value="Chromosome 3"/>
</dbReference>
<feature type="non-terminal residue" evidence="1">
    <location>
        <position position="1"/>
    </location>
</feature>
<name>A0A7U2HYX1_PHANO</name>
<evidence type="ECO:0000313" key="2">
    <source>
        <dbReference type="Proteomes" id="UP000663193"/>
    </source>
</evidence>
<gene>
    <name evidence="1" type="ORF">JI435_039550</name>
</gene>
<feature type="non-terminal residue" evidence="1">
    <location>
        <position position="98"/>
    </location>
</feature>
<proteinExistence type="predicted"/>
<accession>A0A7U2HYX1</accession>
<sequence>FARRLSLKSFNADHHDAVLLRFPCCCSRRHRVGRLCASQRYNRCLLPYWHWLHEAHRHCCALQAHLAASLHRSGRHAHQRGRLSTRTRRCWRRCPDAL</sequence>
<organism evidence="1 2">
    <name type="scientific">Phaeosphaeria nodorum (strain SN15 / ATCC MYA-4574 / FGSC 10173)</name>
    <name type="common">Glume blotch fungus</name>
    <name type="synonym">Parastagonospora nodorum</name>
    <dbReference type="NCBI Taxonomy" id="321614"/>
    <lineage>
        <taxon>Eukaryota</taxon>
        <taxon>Fungi</taxon>
        <taxon>Dikarya</taxon>
        <taxon>Ascomycota</taxon>
        <taxon>Pezizomycotina</taxon>
        <taxon>Dothideomycetes</taxon>
        <taxon>Pleosporomycetidae</taxon>
        <taxon>Pleosporales</taxon>
        <taxon>Pleosporineae</taxon>
        <taxon>Phaeosphaeriaceae</taxon>
        <taxon>Parastagonospora</taxon>
    </lineage>
</organism>
<protein>
    <submittedName>
        <fullName evidence="1">Uncharacterized protein</fullName>
    </submittedName>
</protein>
<dbReference type="AlphaFoldDB" id="A0A7U2HYX1"/>